<accession>A0A9X2D9K9</accession>
<protein>
    <recommendedName>
        <fullName evidence="5">Heparin-binding hemagglutinin</fullName>
    </recommendedName>
</protein>
<organism evidence="3 4">
    <name type="scientific">Nocardioides bruguierae</name>
    <dbReference type="NCBI Taxonomy" id="2945102"/>
    <lineage>
        <taxon>Bacteria</taxon>
        <taxon>Bacillati</taxon>
        <taxon>Actinomycetota</taxon>
        <taxon>Actinomycetes</taxon>
        <taxon>Propionibacteriales</taxon>
        <taxon>Nocardioidaceae</taxon>
        <taxon>Nocardioides</taxon>
    </lineage>
</organism>
<feature type="coiled-coil region" evidence="1">
    <location>
        <begin position="93"/>
        <end position="120"/>
    </location>
</feature>
<feature type="compositionally biased region" description="Low complexity" evidence="2">
    <location>
        <begin position="217"/>
        <end position="285"/>
    </location>
</feature>
<dbReference type="Proteomes" id="UP001139485">
    <property type="component" value="Unassembled WGS sequence"/>
</dbReference>
<keyword evidence="1" id="KW-0175">Coiled coil</keyword>
<gene>
    <name evidence="3" type="ORF">M8330_16290</name>
</gene>
<feature type="region of interest" description="Disordered" evidence="2">
    <location>
        <begin position="160"/>
        <end position="292"/>
    </location>
</feature>
<keyword evidence="4" id="KW-1185">Reference proteome</keyword>
<evidence type="ECO:0000313" key="3">
    <source>
        <dbReference type="EMBL" id="MCM0621851.1"/>
    </source>
</evidence>
<evidence type="ECO:0000256" key="1">
    <source>
        <dbReference type="SAM" id="Coils"/>
    </source>
</evidence>
<comment type="caution">
    <text evidence="3">The sequence shown here is derived from an EMBL/GenBank/DDBJ whole genome shotgun (WGS) entry which is preliminary data.</text>
</comment>
<feature type="compositionally biased region" description="Low complexity" evidence="2">
    <location>
        <begin position="172"/>
        <end position="208"/>
    </location>
</feature>
<evidence type="ECO:0000313" key="4">
    <source>
        <dbReference type="Proteomes" id="UP001139485"/>
    </source>
</evidence>
<proteinExistence type="predicted"/>
<reference evidence="3" key="1">
    <citation type="submission" date="2022-05" db="EMBL/GenBank/DDBJ databases">
        <authorList>
            <person name="Tuo L."/>
        </authorList>
    </citation>
    <scope>NUCLEOTIDE SEQUENCE</scope>
    <source>
        <strain evidence="3">BSK12Z-4</strain>
    </source>
</reference>
<name>A0A9X2D9K9_9ACTN</name>
<sequence>MAKFPTIDLKDLDLKAEATKTLYAGVGVLDLAVETVRGYVTPYVTEGQKKLAEGQKKFTDLKGDAESKLGDAQKSVSDLDPADLREQAMSVVNNQVETLTAEAKARREQIEKRVADLQTDAKAFPGKVQTFVDDSAAAATAVYGDFAKRGQVLVERIRTQDSTQEAVKDAKTTTAKAKTTATQAKKAASTTKKAASSNTKAATTTTKKTAAKKAPAKKAPATKKAAAAKTAAKSTTSTGTSTAKTAAKKTTTTAKKASAPATSSAKATTTAATKTAEAATTAATEAAKKVGD</sequence>
<dbReference type="EMBL" id="JAMOIL010000023">
    <property type="protein sequence ID" value="MCM0621851.1"/>
    <property type="molecule type" value="Genomic_DNA"/>
</dbReference>
<dbReference type="AlphaFoldDB" id="A0A9X2D9K9"/>
<evidence type="ECO:0008006" key="5">
    <source>
        <dbReference type="Google" id="ProtNLM"/>
    </source>
</evidence>
<evidence type="ECO:0000256" key="2">
    <source>
        <dbReference type="SAM" id="MobiDB-lite"/>
    </source>
</evidence>
<dbReference type="RefSeq" id="WP_250828180.1">
    <property type="nucleotide sequence ID" value="NZ_JAMOIL010000023.1"/>
</dbReference>